<evidence type="ECO:0000256" key="1">
    <source>
        <dbReference type="SAM" id="MobiDB-lite"/>
    </source>
</evidence>
<dbReference type="OMA" id="ENCASKF"/>
<name>A0A0U5FRH0_ASPCI</name>
<feature type="compositionally biased region" description="Low complexity" evidence="1">
    <location>
        <begin position="398"/>
        <end position="431"/>
    </location>
</feature>
<sequence length="447" mass="47189">MVLDTIQQAQLPLSVPRVVPTQSINMQVKHLLQAPLLFAALVSAHPGHEEKLATRDLLEYKAHLRRGLSNCAATFDETGLTARAIARRAQITADYRLKHASAKAKAKRDTDDVLDTSHLSSENYTLSTAESEIFGTSTSTCVLNPEGETGPFWVNGELIRTDILESQPGVPVVLEYQFVDVSTCQPLVGIYADTWSCNATGVYSGVQGNGNGDSSDDSILSETFLRGVGKTDDEGVVTFNTLFPGHYSGRTTHHHIIVHLNATLLSNNTLTGGSVPHIGQLFWDQELIYKVEETEPYNTNTVDITTNEADRVFGDETSGTTSDPVLNYVYLGESLEDGLLAWVTVAVDLSAEYDPAYSYIWTEDGSEAVSGHSDDTVNGGGGGDFPGGSEGPGGFGAPTGAPTGIPTDAASSTATVTASASVSSETGSGTSDAESETPTATGGACRA</sequence>
<proteinExistence type="predicted"/>
<keyword evidence="3" id="KW-1185">Reference proteome</keyword>
<dbReference type="PANTHER" id="PTHR34315">
    <property type="match status" value="1"/>
</dbReference>
<feature type="region of interest" description="Disordered" evidence="1">
    <location>
        <begin position="367"/>
        <end position="447"/>
    </location>
</feature>
<gene>
    <name evidence="2" type="ORF">ASPCAL01571</name>
</gene>
<evidence type="ECO:0000313" key="3">
    <source>
        <dbReference type="Proteomes" id="UP000054771"/>
    </source>
</evidence>
<dbReference type="Proteomes" id="UP000054771">
    <property type="component" value="Unassembled WGS sequence"/>
</dbReference>
<dbReference type="CDD" id="cd03457">
    <property type="entry name" value="intradiol_dioxygenase_like"/>
    <property type="match status" value="1"/>
</dbReference>
<accession>A0A0U5FRH0</accession>
<dbReference type="PANTHER" id="PTHR34315:SF9">
    <property type="entry name" value="INTRADIOL RING-CLEAVAGE DIOXYGENASES DOMAIN-CONTAINING PROTEIN-RELATED"/>
    <property type="match status" value="1"/>
</dbReference>
<dbReference type="GO" id="GO:0016702">
    <property type="term" value="F:oxidoreductase activity, acting on single donors with incorporation of molecular oxygen, incorporation of two atoms of oxygen"/>
    <property type="evidence" value="ECO:0007669"/>
    <property type="project" value="InterPro"/>
</dbReference>
<dbReference type="SUPFAM" id="SSF49482">
    <property type="entry name" value="Aromatic compound dioxygenase"/>
    <property type="match status" value="1"/>
</dbReference>
<dbReference type="GO" id="GO:0005506">
    <property type="term" value="F:iron ion binding"/>
    <property type="evidence" value="ECO:0007669"/>
    <property type="project" value="InterPro"/>
</dbReference>
<feature type="compositionally biased region" description="Gly residues" evidence="1">
    <location>
        <begin position="378"/>
        <end position="397"/>
    </location>
</feature>
<evidence type="ECO:0008006" key="4">
    <source>
        <dbReference type="Google" id="ProtNLM"/>
    </source>
</evidence>
<dbReference type="EMBL" id="CDMC01000001">
    <property type="protein sequence ID" value="CEL01995.1"/>
    <property type="molecule type" value="Genomic_DNA"/>
</dbReference>
<dbReference type="Gene3D" id="2.60.130.10">
    <property type="entry name" value="Aromatic compound dioxygenase"/>
    <property type="match status" value="1"/>
</dbReference>
<evidence type="ECO:0000313" key="2">
    <source>
        <dbReference type="EMBL" id="CEL01995.1"/>
    </source>
</evidence>
<dbReference type="AlphaFoldDB" id="A0A0U5FRH0"/>
<dbReference type="InterPro" id="IPR015889">
    <property type="entry name" value="Intradiol_dOase_core"/>
</dbReference>
<organism evidence="2 3">
    <name type="scientific">Aspergillus calidoustus</name>
    <dbReference type="NCBI Taxonomy" id="454130"/>
    <lineage>
        <taxon>Eukaryota</taxon>
        <taxon>Fungi</taxon>
        <taxon>Dikarya</taxon>
        <taxon>Ascomycota</taxon>
        <taxon>Pezizomycotina</taxon>
        <taxon>Eurotiomycetes</taxon>
        <taxon>Eurotiomycetidae</taxon>
        <taxon>Eurotiales</taxon>
        <taxon>Aspergillaceae</taxon>
        <taxon>Aspergillus</taxon>
        <taxon>Aspergillus subgen. Nidulantes</taxon>
    </lineage>
</organism>
<protein>
    <recommendedName>
        <fullName evidence="4">Intradiol ring-cleavage dioxygenases domain-containing protein</fullName>
    </recommendedName>
</protein>
<dbReference type="STRING" id="454130.A0A0U5FRH0"/>
<dbReference type="OrthoDB" id="121380at2759"/>
<reference evidence="3" key="1">
    <citation type="journal article" date="2016" name="Genome Announc.">
        <title>Draft genome sequences of fungus Aspergillus calidoustus.</title>
        <authorList>
            <person name="Horn F."/>
            <person name="Linde J."/>
            <person name="Mattern D.J."/>
            <person name="Walther G."/>
            <person name="Guthke R."/>
            <person name="Scherlach K."/>
            <person name="Martin K."/>
            <person name="Brakhage A.A."/>
            <person name="Petzke L."/>
            <person name="Valiante V."/>
        </authorList>
    </citation>
    <scope>NUCLEOTIDE SEQUENCE [LARGE SCALE GENOMIC DNA]</scope>
    <source>
        <strain evidence="3">SF006504</strain>
    </source>
</reference>